<name>A0A0F9UVG6_9ZZZZ</name>
<evidence type="ECO:0000256" key="5">
    <source>
        <dbReference type="ARBA" id="ARBA00022723"/>
    </source>
</evidence>
<dbReference type="SMART" id="SM00729">
    <property type="entry name" value="Elp3"/>
    <property type="match status" value="1"/>
</dbReference>
<evidence type="ECO:0000256" key="3">
    <source>
        <dbReference type="ARBA" id="ARBA00022679"/>
    </source>
</evidence>
<dbReference type="Pfam" id="PF04055">
    <property type="entry name" value="Radical_SAM"/>
    <property type="match status" value="1"/>
</dbReference>
<evidence type="ECO:0008006" key="11">
    <source>
        <dbReference type="Google" id="ProtNLM"/>
    </source>
</evidence>
<dbReference type="InterPro" id="IPR006638">
    <property type="entry name" value="Elp3/MiaA/NifB-like_rSAM"/>
</dbReference>
<dbReference type="InterPro" id="IPR020612">
    <property type="entry name" value="Methylthiotransferase_CS"/>
</dbReference>
<keyword evidence="4" id="KW-0949">S-adenosyl-L-methionine</keyword>
<dbReference type="InterPro" id="IPR058240">
    <property type="entry name" value="rSAM_sf"/>
</dbReference>
<keyword evidence="3" id="KW-0808">Transferase</keyword>
<evidence type="ECO:0000313" key="10">
    <source>
        <dbReference type="EMBL" id="KKN65151.1"/>
    </source>
</evidence>
<accession>A0A0F9UVG6</accession>
<dbReference type="PROSITE" id="PS01278">
    <property type="entry name" value="MTTASE_RADICAL"/>
    <property type="match status" value="1"/>
</dbReference>
<protein>
    <recommendedName>
        <fullName evidence="11">tRNA (N(6)-L-threonylcarbamoyladenosine(37)-C(2))-methylthiotransferase MtaB</fullName>
    </recommendedName>
</protein>
<proteinExistence type="predicted"/>
<evidence type="ECO:0000256" key="6">
    <source>
        <dbReference type="ARBA" id="ARBA00023004"/>
    </source>
</evidence>
<dbReference type="PANTHER" id="PTHR11918:SF45">
    <property type="entry name" value="THREONYLCARBAMOYLADENOSINE TRNA METHYLTHIOTRANSFERASE"/>
    <property type="match status" value="1"/>
</dbReference>
<evidence type="ECO:0000256" key="2">
    <source>
        <dbReference type="ARBA" id="ARBA00022485"/>
    </source>
</evidence>
<dbReference type="GO" id="GO:0035598">
    <property type="term" value="F:tRNA (N(6)-L-threonylcarbamoyladenosine(37)-C(2))-methylthiotransferase activity"/>
    <property type="evidence" value="ECO:0007669"/>
    <property type="project" value="TreeGrafter"/>
</dbReference>
<comment type="cofactor">
    <cofactor evidence="1">
        <name>[4Fe-4S] cluster</name>
        <dbReference type="ChEBI" id="CHEBI:49883"/>
    </cofactor>
</comment>
<dbReference type="SFLD" id="SFLDG01061">
    <property type="entry name" value="methylthiotransferase"/>
    <property type="match status" value="1"/>
</dbReference>
<keyword evidence="7" id="KW-0411">Iron-sulfur</keyword>
<feature type="domain" description="Radical SAM core" evidence="9">
    <location>
        <begin position="116"/>
        <end position="343"/>
    </location>
</feature>
<dbReference type="InterPro" id="IPR038135">
    <property type="entry name" value="Methylthiotransferase_N_sf"/>
</dbReference>
<reference evidence="10" key="1">
    <citation type="journal article" date="2015" name="Nature">
        <title>Complex archaea that bridge the gap between prokaryotes and eukaryotes.</title>
        <authorList>
            <person name="Spang A."/>
            <person name="Saw J.H."/>
            <person name="Jorgensen S.L."/>
            <person name="Zaremba-Niedzwiedzka K."/>
            <person name="Martijn J."/>
            <person name="Lind A.E."/>
            <person name="van Eijk R."/>
            <person name="Schleper C."/>
            <person name="Guy L."/>
            <person name="Ettema T.J."/>
        </authorList>
    </citation>
    <scope>NUCLEOTIDE SEQUENCE</scope>
</reference>
<dbReference type="SUPFAM" id="SSF102114">
    <property type="entry name" value="Radical SAM enzymes"/>
    <property type="match status" value="1"/>
</dbReference>
<dbReference type="SFLD" id="SFLDS00029">
    <property type="entry name" value="Radical_SAM"/>
    <property type="match status" value="1"/>
</dbReference>
<dbReference type="Gene3D" id="3.40.50.12160">
    <property type="entry name" value="Methylthiotransferase, N-terminal domain"/>
    <property type="match status" value="1"/>
</dbReference>
<dbReference type="PANTHER" id="PTHR11918">
    <property type="entry name" value="RADICAL SAM PROTEINS"/>
    <property type="match status" value="1"/>
</dbReference>
<feature type="domain" description="MTTase N-terminal" evidence="8">
    <location>
        <begin position="1"/>
        <end position="111"/>
    </location>
</feature>
<dbReference type="EMBL" id="LAZR01000533">
    <property type="protein sequence ID" value="KKN65151.1"/>
    <property type="molecule type" value="Genomic_DNA"/>
</dbReference>
<dbReference type="InterPro" id="IPR013848">
    <property type="entry name" value="Methylthiotransferase_N"/>
</dbReference>
<evidence type="ECO:0000256" key="7">
    <source>
        <dbReference type="ARBA" id="ARBA00023014"/>
    </source>
</evidence>
<gene>
    <name evidence="10" type="ORF">LCGC14_0484600</name>
</gene>
<dbReference type="InterPro" id="IPR005839">
    <property type="entry name" value="Methylthiotransferase"/>
</dbReference>
<evidence type="ECO:0000256" key="4">
    <source>
        <dbReference type="ARBA" id="ARBA00022691"/>
    </source>
</evidence>
<dbReference type="Pfam" id="PF00919">
    <property type="entry name" value="UPF0004"/>
    <property type="match status" value="1"/>
</dbReference>
<dbReference type="GO" id="GO:0046872">
    <property type="term" value="F:metal ion binding"/>
    <property type="evidence" value="ECO:0007669"/>
    <property type="project" value="UniProtKB-KW"/>
</dbReference>
<dbReference type="NCBIfam" id="TIGR01579">
    <property type="entry name" value="MiaB-like-C"/>
    <property type="match status" value="1"/>
</dbReference>
<dbReference type="NCBIfam" id="TIGR00089">
    <property type="entry name" value="MiaB/RimO family radical SAM methylthiotransferase"/>
    <property type="match status" value="1"/>
</dbReference>
<comment type="caution">
    <text evidence="10">The sequence shown here is derived from an EMBL/GenBank/DDBJ whole genome shotgun (WGS) entry which is preliminary data.</text>
</comment>
<dbReference type="GO" id="GO:0051539">
    <property type="term" value="F:4 iron, 4 sulfur cluster binding"/>
    <property type="evidence" value="ECO:0007669"/>
    <property type="project" value="UniProtKB-KW"/>
</dbReference>
<dbReference type="CDD" id="cd01335">
    <property type="entry name" value="Radical_SAM"/>
    <property type="match status" value="1"/>
</dbReference>
<dbReference type="PROSITE" id="PS51918">
    <property type="entry name" value="RADICAL_SAM"/>
    <property type="match status" value="1"/>
</dbReference>
<evidence type="ECO:0000256" key="1">
    <source>
        <dbReference type="ARBA" id="ARBA00001966"/>
    </source>
</evidence>
<keyword evidence="5" id="KW-0479">Metal-binding</keyword>
<evidence type="ECO:0000259" key="9">
    <source>
        <dbReference type="PROSITE" id="PS51918"/>
    </source>
</evidence>
<dbReference type="PROSITE" id="PS51449">
    <property type="entry name" value="MTTASE_N"/>
    <property type="match status" value="1"/>
</dbReference>
<dbReference type="FunFam" id="3.80.30.20:FF:000001">
    <property type="entry name" value="tRNA-2-methylthio-N(6)-dimethylallyladenosine synthase 2"/>
    <property type="match status" value="1"/>
</dbReference>
<dbReference type="AlphaFoldDB" id="A0A0F9UVG6"/>
<dbReference type="Gene3D" id="3.30.750.200">
    <property type="match status" value="1"/>
</dbReference>
<sequence length="406" mass="45418">MKFYIKTLGCRVNQSESEDIAGKLAEKGLTQTKLLSLAELVIINTCTVTAVADAKVRQFISKASKDDSKRVIVTGCAVANEHSGLKKFKNVEFVAQESKENLAEKIASIGVKKVRQTMRSRPLLKMQDGCDNHCTYCIVPSVRGRSKSTSYSQVMDNAKLLVEQGFKEIVLTGVDIAAYGYNKKTLADIVNDILEIDSSFRLRLSSVEPQSIKDDLLSIFSQNDRICSHIHIPLQSGSNRILKLMNRPYAAESFLATVKEFRKIRSDIAITTDIIVGFPSESENDFKRTLMIAKEAGFSKIHAFRYSKRPGTKAFNMPNAVSEEEKKMRAKELSSLAGSLAARSSKNLIGEKVQVLIEKKEGKYVRGLTSNYKVVYLKDRADKGRLFDAVIDSYKEGKLFGRLRWE</sequence>
<keyword evidence="6" id="KW-0408">Iron</keyword>
<dbReference type="SFLD" id="SFLDG01082">
    <property type="entry name" value="B12-binding_domain_containing"/>
    <property type="match status" value="1"/>
</dbReference>
<dbReference type="Gene3D" id="3.30.750.210">
    <property type="match status" value="1"/>
</dbReference>
<keyword evidence="2" id="KW-0004">4Fe-4S</keyword>
<evidence type="ECO:0000259" key="8">
    <source>
        <dbReference type="PROSITE" id="PS51449"/>
    </source>
</evidence>
<dbReference type="InterPro" id="IPR007197">
    <property type="entry name" value="rSAM"/>
</dbReference>
<dbReference type="InterPro" id="IPR006467">
    <property type="entry name" value="MiaB-like_bact"/>
</dbReference>
<organism evidence="10">
    <name type="scientific">marine sediment metagenome</name>
    <dbReference type="NCBI Taxonomy" id="412755"/>
    <lineage>
        <taxon>unclassified sequences</taxon>
        <taxon>metagenomes</taxon>
        <taxon>ecological metagenomes</taxon>
    </lineage>
</organism>